<feature type="compositionally biased region" description="Polar residues" evidence="1">
    <location>
        <begin position="163"/>
        <end position="183"/>
    </location>
</feature>
<feature type="signal peptide" evidence="2">
    <location>
        <begin position="1"/>
        <end position="15"/>
    </location>
</feature>
<feature type="region of interest" description="Disordered" evidence="1">
    <location>
        <begin position="163"/>
        <end position="211"/>
    </location>
</feature>
<evidence type="ECO:0000313" key="4">
    <source>
        <dbReference type="Proteomes" id="UP000030655"/>
    </source>
</evidence>
<dbReference type="OrthoDB" id="2196965at2759"/>
<dbReference type="HOGENOM" id="CLU_1334656_0_0_1"/>
<proteinExistence type="predicted"/>
<reference evidence="3 4" key="2">
    <citation type="submission" date="2014-03" db="EMBL/GenBank/DDBJ databases">
        <title>The Genome Sequence of Anncaliia algerae insect isolate PRA339.</title>
        <authorList>
            <consortium name="The Broad Institute Genome Sequencing Platform"/>
            <consortium name="The Broad Institute Genome Sequencing Center for Infectious Disease"/>
            <person name="Cuomo C."/>
            <person name="Becnel J."/>
            <person name="Sanscrainte N."/>
            <person name="Walker B."/>
            <person name="Young S.K."/>
            <person name="Zeng Q."/>
            <person name="Gargeya S."/>
            <person name="Fitzgerald M."/>
            <person name="Haas B."/>
            <person name="Abouelleil A."/>
            <person name="Alvarado L."/>
            <person name="Arachchi H.M."/>
            <person name="Berlin A.M."/>
            <person name="Chapman S.B."/>
            <person name="Dewar J."/>
            <person name="Goldberg J."/>
            <person name="Griggs A."/>
            <person name="Gujja S."/>
            <person name="Hansen M."/>
            <person name="Howarth C."/>
            <person name="Imamovic A."/>
            <person name="Larimer J."/>
            <person name="McCowan C."/>
            <person name="Murphy C."/>
            <person name="Neiman D."/>
            <person name="Pearson M."/>
            <person name="Priest M."/>
            <person name="Roberts A."/>
            <person name="Saif S."/>
            <person name="Shea T."/>
            <person name="Sisk P."/>
            <person name="Sykes S."/>
            <person name="Wortman J."/>
            <person name="Nusbaum C."/>
            <person name="Birren B."/>
        </authorList>
    </citation>
    <scope>NUCLEOTIDE SEQUENCE [LARGE SCALE GENOMIC DNA]</scope>
    <source>
        <strain evidence="3 4">PRA339</strain>
    </source>
</reference>
<gene>
    <name evidence="3" type="ORF">H312_03533</name>
</gene>
<dbReference type="Proteomes" id="UP000030655">
    <property type="component" value="Unassembled WGS sequence"/>
</dbReference>
<evidence type="ECO:0000256" key="1">
    <source>
        <dbReference type="SAM" id="MobiDB-lite"/>
    </source>
</evidence>
<name>A0A059EVR3_9MICR</name>
<feature type="chain" id="PRO_5012271916" evidence="2">
    <location>
        <begin position="16"/>
        <end position="211"/>
    </location>
</feature>
<dbReference type="AlphaFoldDB" id="A0A059EVR3"/>
<keyword evidence="4" id="KW-1185">Reference proteome</keyword>
<reference evidence="4" key="1">
    <citation type="submission" date="2013-02" db="EMBL/GenBank/DDBJ databases">
        <authorList>
            <consortium name="The Broad Institute Genome Sequencing Platform"/>
            <person name="Cuomo C."/>
            <person name="Becnel J."/>
            <person name="Sanscrainte N."/>
            <person name="Walker B."/>
            <person name="Young S.K."/>
            <person name="Zeng Q."/>
            <person name="Gargeya S."/>
            <person name="Fitzgerald M."/>
            <person name="Haas B."/>
            <person name="Abouelleil A."/>
            <person name="Alvarado L."/>
            <person name="Arachchi H.M."/>
            <person name="Berlin A.M."/>
            <person name="Chapman S.B."/>
            <person name="Dewar J."/>
            <person name="Goldberg J."/>
            <person name="Griggs A."/>
            <person name="Gujja S."/>
            <person name="Hansen M."/>
            <person name="Howarth C."/>
            <person name="Imamovic A."/>
            <person name="Larimer J."/>
            <person name="McCowan C."/>
            <person name="Murphy C."/>
            <person name="Neiman D."/>
            <person name="Pearson M."/>
            <person name="Priest M."/>
            <person name="Roberts A."/>
            <person name="Saif S."/>
            <person name="Shea T."/>
            <person name="Sisk P."/>
            <person name="Sykes S."/>
            <person name="Wortman J."/>
            <person name="Nusbaum C."/>
            <person name="Birren B."/>
        </authorList>
    </citation>
    <scope>NUCLEOTIDE SEQUENCE [LARGE SCALE GENOMIC DNA]</scope>
    <source>
        <strain evidence="4">PRA339</strain>
    </source>
</reference>
<dbReference type="VEuPathDB" id="MicrosporidiaDB:H312_03533"/>
<keyword evidence="2" id="KW-0732">Signal</keyword>
<sequence>MLFLSLFFSINKVYSAQTNIISSAISQILSSAQLNFENALKNDMDSKLKDLNDKWKGYNTEVCKSLEYFTNSLVYQLNTFNDILNNIKRKVKGGTNRVKFNVDPNVGTGCFVNSQGLGVPQSLGTQRVSFVDPQPTCPSQTQQPYFAQQMNPMAAPQPSFLQAPTGFSASDPQATSCPSNQAARRSLQARPETFTGIAPQRAYGRGYGTTQ</sequence>
<evidence type="ECO:0000313" key="3">
    <source>
        <dbReference type="EMBL" id="KCZ79083.1"/>
    </source>
</evidence>
<evidence type="ECO:0000256" key="2">
    <source>
        <dbReference type="SAM" id="SignalP"/>
    </source>
</evidence>
<dbReference type="EMBL" id="KK365386">
    <property type="protein sequence ID" value="KCZ79083.1"/>
    <property type="molecule type" value="Genomic_DNA"/>
</dbReference>
<protein>
    <submittedName>
        <fullName evidence="3">Uncharacterized protein</fullName>
    </submittedName>
</protein>
<organism evidence="3 4">
    <name type="scientific">Anncaliia algerae PRA339</name>
    <dbReference type="NCBI Taxonomy" id="1288291"/>
    <lineage>
        <taxon>Eukaryota</taxon>
        <taxon>Fungi</taxon>
        <taxon>Fungi incertae sedis</taxon>
        <taxon>Microsporidia</taxon>
        <taxon>Tubulinosematoidea</taxon>
        <taxon>Tubulinosematidae</taxon>
        <taxon>Anncaliia</taxon>
    </lineage>
</organism>
<accession>A0A059EVR3</accession>